<evidence type="ECO:0000313" key="9">
    <source>
        <dbReference type="Proteomes" id="UP001500326"/>
    </source>
</evidence>
<feature type="transmembrane region" description="Helical" evidence="6">
    <location>
        <begin position="251"/>
        <end position="273"/>
    </location>
</feature>
<keyword evidence="3 6" id="KW-0812">Transmembrane</keyword>
<evidence type="ECO:0000256" key="5">
    <source>
        <dbReference type="ARBA" id="ARBA00023136"/>
    </source>
</evidence>
<gene>
    <name evidence="8" type="ORF">GCM10009777_25980</name>
</gene>
<dbReference type="EMBL" id="BAAAOH010000001">
    <property type="protein sequence ID" value="GAA1989596.1"/>
    <property type="molecule type" value="Genomic_DNA"/>
</dbReference>
<dbReference type="Pfam" id="PF03772">
    <property type="entry name" value="Competence"/>
    <property type="match status" value="1"/>
</dbReference>
<evidence type="ECO:0000256" key="1">
    <source>
        <dbReference type="ARBA" id="ARBA00004651"/>
    </source>
</evidence>
<dbReference type="SUPFAM" id="SSF56281">
    <property type="entry name" value="Metallo-hydrolase/oxidoreductase"/>
    <property type="match status" value="1"/>
</dbReference>
<feature type="transmembrane region" description="Helical" evidence="6">
    <location>
        <begin position="340"/>
        <end position="364"/>
    </location>
</feature>
<name>A0ABN2SNF0_9MICO</name>
<proteinExistence type="predicted"/>
<dbReference type="NCBIfam" id="TIGR00360">
    <property type="entry name" value="ComEC_N-term"/>
    <property type="match status" value="1"/>
</dbReference>
<dbReference type="PANTHER" id="PTHR30619:SF1">
    <property type="entry name" value="RECOMBINATION PROTEIN 2"/>
    <property type="match status" value="1"/>
</dbReference>
<organism evidence="8 9">
    <name type="scientific">Microbacterium pumilum</name>
    <dbReference type="NCBI Taxonomy" id="344165"/>
    <lineage>
        <taxon>Bacteria</taxon>
        <taxon>Bacillati</taxon>
        <taxon>Actinomycetota</taxon>
        <taxon>Actinomycetes</taxon>
        <taxon>Micrococcales</taxon>
        <taxon>Microbacteriaceae</taxon>
        <taxon>Microbacterium</taxon>
    </lineage>
</organism>
<feature type="domain" description="Metallo-beta-lactamase" evidence="7">
    <location>
        <begin position="544"/>
        <end position="720"/>
    </location>
</feature>
<dbReference type="InterPro" id="IPR036866">
    <property type="entry name" value="RibonucZ/Hydroxyglut_hydro"/>
</dbReference>
<accession>A0ABN2SNF0</accession>
<feature type="transmembrane region" description="Helical" evidence="6">
    <location>
        <begin position="64"/>
        <end position="84"/>
    </location>
</feature>
<feature type="transmembrane region" description="Helical" evidence="6">
    <location>
        <begin position="376"/>
        <end position="397"/>
    </location>
</feature>
<evidence type="ECO:0000256" key="3">
    <source>
        <dbReference type="ARBA" id="ARBA00022692"/>
    </source>
</evidence>
<feature type="transmembrane region" description="Helical" evidence="6">
    <location>
        <begin position="439"/>
        <end position="460"/>
    </location>
</feature>
<protein>
    <submittedName>
        <fullName evidence="8">ComEC/Rec2 family competence protein</fullName>
    </submittedName>
</protein>
<feature type="transmembrane region" description="Helical" evidence="6">
    <location>
        <begin position="308"/>
        <end position="334"/>
    </location>
</feature>
<feature type="transmembrane region" description="Helical" evidence="6">
    <location>
        <begin position="472"/>
        <end position="492"/>
    </location>
</feature>
<dbReference type="CDD" id="cd07731">
    <property type="entry name" value="ComA-like_MBL-fold"/>
    <property type="match status" value="1"/>
</dbReference>
<feature type="transmembrane region" description="Helical" evidence="6">
    <location>
        <begin position="504"/>
        <end position="526"/>
    </location>
</feature>
<evidence type="ECO:0000256" key="2">
    <source>
        <dbReference type="ARBA" id="ARBA00022475"/>
    </source>
</evidence>
<feature type="transmembrane region" description="Helical" evidence="6">
    <location>
        <begin position="403"/>
        <end position="427"/>
    </location>
</feature>
<keyword evidence="9" id="KW-1185">Reference proteome</keyword>
<keyword evidence="4 6" id="KW-1133">Transmembrane helix</keyword>
<dbReference type="InterPro" id="IPR004477">
    <property type="entry name" value="ComEC_N"/>
</dbReference>
<dbReference type="SMART" id="SM00849">
    <property type="entry name" value="Lactamase_B"/>
    <property type="match status" value="1"/>
</dbReference>
<dbReference type="InterPro" id="IPR035681">
    <property type="entry name" value="ComA-like_MBL"/>
</dbReference>
<dbReference type="Pfam" id="PF00753">
    <property type="entry name" value="Lactamase_B"/>
    <property type="match status" value="1"/>
</dbReference>
<reference evidence="8 9" key="1">
    <citation type="journal article" date="2019" name="Int. J. Syst. Evol. Microbiol.">
        <title>The Global Catalogue of Microorganisms (GCM) 10K type strain sequencing project: providing services to taxonomists for standard genome sequencing and annotation.</title>
        <authorList>
            <consortium name="The Broad Institute Genomics Platform"/>
            <consortium name="The Broad Institute Genome Sequencing Center for Infectious Disease"/>
            <person name="Wu L."/>
            <person name="Ma J."/>
        </authorList>
    </citation>
    <scope>NUCLEOTIDE SEQUENCE [LARGE SCALE GENOMIC DNA]</scope>
    <source>
        <strain evidence="8 9">JCM 14902</strain>
    </source>
</reference>
<evidence type="ECO:0000259" key="7">
    <source>
        <dbReference type="SMART" id="SM00849"/>
    </source>
</evidence>
<dbReference type="Gene3D" id="3.60.15.10">
    <property type="entry name" value="Ribonuclease Z/Hydroxyacylglutathione hydrolase-like"/>
    <property type="match status" value="1"/>
</dbReference>
<dbReference type="PANTHER" id="PTHR30619">
    <property type="entry name" value="DNA INTERNALIZATION/COMPETENCE PROTEIN COMEC/REC2"/>
    <property type="match status" value="1"/>
</dbReference>
<comment type="caution">
    <text evidence="8">The sequence shown here is derived from an EMBL/GenBank/DDBJ whole genome shotgun (WGS) entry which is preliminary data.</text>
</comment>
<evidence type="ECO:0000313" key="8">
    <source>
        <dbReference type="EMBL" id="GAA1989596.1"/>
    </source>
</evidence>
<dbReference type="InterPro" id="IPR001279">
    <property type="entry name" value="Metallo-B-lactamas"/>
</dbReference>
<dbReference type="Proteomes" id="UP001500326">
    <property type="component" value="Unassembled WGS sequence"/>
</dbReference>
<evidence type="ECO:0000256" key="4">
    <source>
        <dbReference type="ARBA" id="ARBA00022989"/>
    </source>
</evidence>
<evidence type="ECO:0000256" key="6">
    <source>
        <dbReference type="SAM" id="Phobius"/>
    </source>
</evidence>
<sequence>MSVRPGLRLAPVAAAAWATGLCAVLVPDAAPGLALGLWAVVGVVLIVAATSIRRGRPPFARGRIIAVVVFAVAASAAVASHVALAQPARVAVAELAISGGRAIAVEATVTGKVERRAGGAVAFDAIATRIRIGGAERALETAIVVQVDPSEVDDRRGLDVGAVIEARGSARESMTGDRAVLNMMASRGVTVVHAPTGALAVAAGLRQGLVAAVDGLPGPGAGLVPGLAVGDTSAVDLHLDAQMKESSLSHLTAVSGANCALVVGLAFLAAAALGARRSIRVVSGLAALAGFVLLVTPEPSVLRAATMAAVAMVSVLLGRPGAGMAILSLAVTILVVADPWLAASLGFALSSAATASLLLFVRPLAGGLSRRLPRALALALAVPLAAQLACGPLLVLISPVVPIFGVLANLLAAPAAPIATLVGLAACVAAPMPALQSGLAALAWVPASWIAATAATVTAIPGDLLPWIDGWPGAAVLAAVGVALGVLIAVRAGGSRRARSARAAAMLLLATVMGVAGGGVALSTIAGRWTLPADWSVLACDVGQGDAVLLRSAGAIMLIDTGPDPEPLAACLDRAGIARVDLLVLTHFDLDHVGGVSGVQGRVGTVLHGPQYGPAGHLLAELAAGGARLVDAEAGMQGALGEARWTVIWPMAPSRAFPYGNDASVVLDVRGGGIPGALFLGDLSASPQGAIAASGALNPPYVIVKVAHHGSADQAVALYHAAAPAIGLITVGAGNDYGHPRAETLAILQEVGARIFRTDADGVVAISSVGGGVEVWRERGGGVGGDR</sequence>
<dbReference type="InterPro" id="IPR052159">
    <property type="entry name" value="Competence_DNA_uptake"/>
</dbReference>
<comment type="subcellular location">
    <subcellularLocation>
        <location evidence="1">Cell membrane</location>
        <topology evidence="1">Multi-pass membrane protein</topology>
    </subcellularLocation>
</comment>
<keyword evidence="2" id="KW-1003">Cell membrane</keyword>
<feature type="transmembrane region" description="Helical" evidence="6">
    <location>
        <begin position="32"/>
        <end position="52"/>
    </location>
</feature>
<keyword evidence="5 6" id="KW-0472">Membrane</keyword>